<evidence type="ECO:0008006" key="6">
    <source>
        <dbReference type="Google" id="ProtNLM"/>
    </source>
</evidence>
<sequence length="166" mass="18454">MKKISFAIGIMLLLGATACSTNKTNNSQQTEMKTAASKLVSSLKATQESYSLNDTISLEFTVTNPTKEIIRFTQYHTPFEGMMSKFLDVTDSNGNEMNYIGAMAKRMMPPPESSYHTLQPGESKSVKFSLKKGYEIVKPGVYKINYNQVSINEIKGSKTLKITVTE</sequence>
<feature type="chain" id="PRO_5009921558" description="Intracellular proteinase inhibitor" evidence="1">
    <location>
        <begin position="19"/>
        <end position="166"/>
    </location>
</feature>
<accession>A0A1M6V3W3</accession>
<evidence type="ECO:0000256" key="1">
    <source>
        <dbReference type="SAM" id="SignalP"/>
    </source>
</evidence>
<proteinExistence type="predicted"/>
<dbReference type="RefSeq" id="WP_072930119.1">
    <property type="nucleotide sequence ID" value="NZ_BMFL01000012.1"/>
</dbReference>
<dbReference type="Gene3D" id="2.60.40.2970">
    <property type="match status" value="1"/>
</dbReference>
<evidence type="ECO:0000313" key="2">
    <source>
        <dbReference type="EMBL" id="GGF01890.1"/>
    </source>
</evidence>
<reference evidence="2" key="1">
    <citation type="journal article" date="2014" name="Int. J. Syst. Evol. Microbiol.">
        <title>Complete genome of a new Firmicutes species belonging to the dominant human colonic microbiota ('Ruminococcus bicirculans') reveals two chromosomes and a selective capacity to utilize plant glucans.</title>
        <authorList>
            <consortium name="NISC Comparative Sequencing Program"/>
            <person name="Wegmann U."/>
            <person name="Louis P."/>
            <person name="Goesmann A."/>
            <person name="Henrissat B."/>
            <person name="Duncan S.H."/>
            <person name="Flint H.J."/>
        </authorList>
    </citation>
    <scope>NUCLEOTIDE SEQUENCE</scope>
    <source>
        <strain evidence="2">CGMCC 1.12707</strain>
    </source>
</reference>
<reference evidence="5" key="4">
    <citation type="journal article" date="2019" name="Int. J. Syst. Evol. Microbiol.">
        <title>The Global Catalogue of Microorganisms (GCM) 10K type strain sequencing project: providing services to taxonomists for standard genome sequencing and annotation.</title>
        <authorList>
            <consortium name="The Broad Institute Genomics Platform"/>
            <consortium name="The Broad Institute Genome Sequencing Center for Infectious Disease"/>
            <person name="Wu L."/>
            <person name="Ma J."/>
        </authorList>
    </citation>
    <scope>NUCLEOTIDE SEQUENCE [LARGE SCALE GENOMIC DNA]</scope>
    <source>
        <strain evidence="5">CGMCC 1.12707</strain>
    </source>
</reference>
<reference evidence="4" key="3">
    <citation type="submission" date="2016-11" db="EMBL/GenBank/DDBJ databases">
        <authorList>
            <person name="Varghese N."/>
            <person name="Submissions S."/>
        </authorList>
    </citation>
    <scope>NUCLEOTIDE SEQUENCE [LARGE SCALE GENOMIC DNA]</scope>
    <source>
        <strain evidence="4">DSM 27989</strain>
    </source>
</reference>
<keyword evidence="1" id="KW-0732">Signal</keyword>
<keyword evidence="5" id="KW-1185">Reference proteome</keyword>
<reference evidence="3" key="2">
    <citation type="submission" date="2016-11" db="EMBL/GenBank/DDBJ databases">
        <authorList>
            <person name="Jaros S."/>
            <person name="Januszkiewicz K."/>
            <person name="Wedrychowicz H."/>
        </authorList>
    </citation>
    <scope>NUCLEOTIDE SEQUENCE [LARGE SCALE GENOMIC DNA]</scope>
    <source>
        <strain evidence="3">DSM 27989</strain>
    </source>
</reference>
<reference evidence="2" key="5">
    <citation type="submission" date="2024-05" db="EMBL/GenBank/DDBJ databases">
        <authorList>
            <person name="Sun Q."/>
            <person name="Zhou Y."/>
        </authorList>
    </citation>
    <scope>NUCLEOTIDE SEQUENCE</scope>
    <source>
        <strain evidence="2">CGMCC 1.12707</strain>
    </source>
</reference>
<dbReference type="Proteomes" id="UP000650994">
    <property type="component" value="Unassembled WGS sequence"/>
</dbReference>
<dbReference type="STRING" id="1434701.SAMN05443634_103178"/>
<evidence type="ECO:0000313" key="5">
    <source>
        <dbReference type="Proteomes" id="UP000650994"/>
    </source>
</evidence>
<dbReference type="PROSITE" id="PS51257">
    <property type="entry name" value="PROKAR_LIPOPROTEIN"/>
    <property type="match status" value="1"/>
</dbReference>
<evidence type="ECO:0000313" key="4">
    <source>
        <dbReference type="Proteomes" id="UP000184120"/>
    </source>
</evidence>
<dbReference type="OrthoDB" id="711001at2"/>
<dbReference type="AlphaFoldDB" id="A0A1M6V3W3"/>
<dbReference type="EMBL" id="FRBH01000003">
    <property type="protein sequence ID" value="SHK76140.1"/>
    <property type="molecule type" value="Genomic_DNA"/>
</dbReference>
<name>A0A1M6V3W3_9FLAO</name>
<dbReference type="EMBL" id="BMFL01000012">
    <property type="protein sequence ID" value="GGF01890.1"/>
    <property type="molecule type" value="Genomic_DNA"/>
</dbReference>
<organism evidence="3 4">
    <name type="scientific">Chishuiella changwenlii</name>
    <dbReference type="NCBI Taxonomy" id="1434701"/>
    <lineage>
        <taxon>Bacteria</taxon>
        <taxon>Pseudomonadati</taxon>
        <taxon>Bacteroidota</taxon>
        <taxon>Flavobacteriia</taxon>
        <taxon>Flavobacteriales</taxon>
        <taxon>Weeksellaceae</taxon>
        <taxon>Chishuiella</taxon>
    </lineage>
</organism>
<dbReference type="Proteomes" id="UP000184120">
    <property type="component" value="Unassembled WGS sequence"/>
</dbReference>
<gene>
    <name evidence="2" type="ORF">GCM10010984_19220</name>
    <name evidence="3" type="ORF">SAMN05443634_103178</name>
</gene>
<evidence type="ECO:0000313" key="3">
    <source>
        <dbReference type="EMBL" id="SHK76140.1"/>
    </source>
</evidence>
<protein>
    <recommendedName>
        <fullName evidence="6">Intracellular proteinase inhibitor</fullName>
    </recommendedName>
</protein>
<feature type="signal peptide" evidence="1">
    <location>
        <begin position="1"/>
        <end position="18"/>
    </location>
</feature>